<organism evidence="1 2">
    <name type="scientific">Paenibacillus chartarius</name>
    <dbReference type="NCBI Taxonomy" id="747481"/>
    <lineage>
        <taxon>Bacteria</taxon>
        <taxon>Bacillati</taxon>
        <taxon>Bacillota</taxon>
        <taxon>Bacilli</taxon>
        <taxon>Bacillales</taxon>
        <taxon>Paenibacillaceae</taxon>
        <taxon>Paenibacillus</taxon>
    </lineage>
</organism>
<accession>A0ABV6DM24</accession>
<proteinExistence type="predicted"/>
<keyword evidence="2" id="KW-1185">Reference proteome</keyword>
<dbReference type="Proteomes" id="UP001589776">
    <property type="component" value="Unassembled WGS sequence"/>
</dbReference>
<reference evidence="1 2" key="1">
    <citation type="submission" date="2024-09" db="EMBL/GenBank/DDBJ databases">
        <authorList>
            <person name="Sun Q."/>
            <person name="Mori K."/>
        </authorList>
    </citation>
    <scope>NUCLEOTIDE SEQUENCE [LARGE SCALE GENOMIC DNA]</scope>
    <source>
        <strain evidence="1 2">CCM 7759</strain>
    </source>
</reference>
<comment type="caution">
    <text evidence="1">The sequence shown here is derived from an EMBL/GenBank/DDBJ whole genome shotgun (WGS) entry which is preliminary data.</text>
</comment>
<sequence length="846" mass="95438">MTVSNTQALAYKPLQLRHRVLNRWLVSGVLTRHVRFEPMTMEGDINDWLIKGFSIHENPCRREFVEERRASVPEFPLDGVPAVGESVSRWESSAEWEVYFPWGNPRVETSGFYYVPTHMLRYAYTTVVSPAAHRAVLNIKTCGGVALWVNGKLQADFTPFTRNIEQLHSVEVELQAGDNEFVVLHEDLAERDTLYHFTIEYTGGEAIQLKLPLPALLNAEEASHMERALTGAYLTKDSFADEDIVLQFTESFERDVEFVINYSTFIFGYGKTIRRVLPKGSKELVIGHTRDFGTEYKQFEFQTVAGGIPFKKVYGLEMWNRKFEIEDAPGRTVAERKRIALECVAEKGNADIHTAIAKLKTGGDPETTRKLIEVGLAGIRERRDCADFYLISLFRFWRDYRDSGLFADDFWDEIKETMLGFRYWIDEPGDDVMWFFSENHALLFHSCQLLAGQLFPADLFTNSGERGEQRRAKAEAQLHGWFERFFEEGLAEWNSNAYIPIDILGLVNLYDLAWDAGLREKAGKAMDLLYAYMTAEAHNGILATTFGRSYEKELIGNHGAGTTSLMWVAYGVGNVNNTTFHVSLYLSDYEPPASYGELQRLGSREAVTYRLEQGKDGYAKLYHYRTAAYALGSIDSFRPGLRGYQEHIAHLVLSSEAQVWINHPGELYPYGAGRPSFWAGNGYLPKAAQHRGLAVLLYDIGSDHDADYTHAYFPLHAFDRTEQRGNWYFGEANGAYAAVYAENGLTMTEQGALRARELVSAGRRNVWLLRGGDATEFASFEDFVQQLADADVQVLNADGPPAVTVADPVYGSVKLGWNEPLAVGGEAVVRDGAGVRGSLKREEISR</sequence>
<name>A0ABV6DM24_9BACL</name>
<evidence type="ECO:0000313" key="2">
    <source>
        <dbReference type="Proteomes" id="UP001589776"/>
    </source>
</evidence>
<protein>
    <submittedName>
        <fullName evidence="1">Uncharacterized protein</fullName>
    </submittedName>
</protein>
<dbReference type="RefSeq" id="WP_377471017.1">
    <property type="nucleotide sequence ID" value="NZ_JBHLWN010000060.1"/>
</dbReference>
<dbReference type="EMBL" id="JBHLWN010000060">
    <property type="protein sequence ID" value="MFC0213695.1"/>
    <property type="molecule type" value="Genomic_DNA"/>
</dbReference>
<gene>
    <name evidence="1" type="ORF">ACFFK0_14720</name>
</gene>
<evidence type="ECO:0000313" key="1">
    <source>
        <dbReference type="EMBL" id="MFC0213695.1"/>
    </source>
</evidence>